<reference evidence="6" key="1">
    <citation type="submission" date="2020-03" db="EMBL/GenBank/DDBJ databases">
        <title>Draft sequencing of Paenibacilllus sp. S3N08.</title>
        <authorList>
            <person name="Kim D.-U."/>
        </authorList>
    </citation>
    <scope>NUCLEOTIDE SEQUENCE</scope>
    <source>
        <strain evidence="6">S3N08</strain>
    </source>
</reference>
<dbReference type="InterPro" id="IPR041522">
    <property type="entry name" value="CdaR_GGDEF"/>
</dbReference>
<evidence type="ECO:0000313" key="7">
    <source>
        <dbReference type="Proteomes" id="UP001165962"/>
    </source>
</evidence>
<protein>
    <submittedName>
        <fullName evidence="6">Helix-turn-helix transcriptional regulator</fullName>
    </submittedName>
</protein>
<dbReference type="Pfam" id="PF17853">
    <property type="entry name" value="GGDEF_2"/>
    <property type="match status" value="1"/>
</dbReference>
<dbReference type="Proteomes" id="UP001165962">
    <property type="component" value="Unassembled WGS sequence"/>
</dbReference>
<evidence type="ECO:0000259" key="5">
    <source>
        <dbReference type="PROSITE" id="PS01124"/>
    </source>
</evidence>
<keyword evidence="4" id="KW-0812">Transmembrane</keyword>
<dbReference type="PANTHER" id="PTHR43280">
    <property type="entry name" value="ARAC-FAMILY TRANSCRIPTIONAL REGULATOR"/>
    <property type="match status" value="1"/>
</dbReference>
<evidence type="ECO:0000256" key="3">
    <source>
        <dbReference type="ARBA" id="ARBA00023163"/>
    </source>
</evidence>
<dbReference type="Pfam" id="PF12833">
    <property type="entry name" value="HTH_18"/>
    <property type="match status" value="1"/>
</dbReference>
<dbReference type="PANTHER" id="PTHR43280:SF2">
    <property type="entry name" value="HTH-TYPE TRANSCRIPTIONAL REGULATOR EXSA"/>
    <property type="match status" value="1"/>
</dbReference>
<keyword evidence="7" id="KW-1185">Reference proteome</keyword>
<feature type="domain" description="HTH araC/xylS-type" evidence="5">
    <location>
        <begin position="630"/>
        <end position="728"/>
    </location>
</feature>
<feature type="transmembrane region" description="Helical" evidence="4">
    <location>
        <begin position="20"/>
        <end position="40"/>
    </location>
</feature>
<keyword evidence="4" id="KW-0472">Membrane</keyword>
<name>A0ABX0J8D2_9BACL</name>
<keyword evidence="2" id="KW-0238">DNA-binding</keyword>
<keyword evidence="4" id="KW-1133">Transmembrane helix</keyword>
<dbReference type="SMART" id="SM00342">
    <property type="entry name" value="HTH_ARAC"/>
    <property type="match status" value="1"/>
</dbReference>
<dbReference type="EMBL" id="JAAOIW010000009">
    <property type="protein sequence ID" value="NHN32630.1"/>
    <property type="molecule type" value="Genomic_DNA"/>
</dbReference>
<dbReference type="SUPFAM" id="SSF46689">
    <property type="entry name" value="Homeodomain-like"/>
    <property type="match status" value="2"/>
</dbReference>
<dbReference type="InterPro" id="IPR018060">
    <property type="entry name" value="HTH_AraC"/>
</dbReference>
<dbReference type="InterPro" id="IPR009057">
    <property type="entry name" value="Homeodomain-like_sf"/>
</dbReference>
<evidence type="ECO:0000256" key="1">
    <source>
        <dbReference type="ARBA" id="ARBA00023015"/>
    </source>
</evidence>
<accession>A0ABX0J8D2</accession>
<dbReference type="PROSITE" id="PS01124">
    <property type="entry name" value="HTH_ARAC_FAMILY_2"/>
    <property type="match status" value="1"/>
</dbReference>
<gene>
    <name evidence="6" type="ORF">G9U52_22630</name>
</gene>
<evidence type="ECO:0000256" key="2">
    <source>
        <dbReference type="ARBA" id="ARBA00023125"/>
    </source>
</evidence>
<evidence type="ECO:0000313" key="6">
    <source>
        <dbReference type="EMBL" id="NHN32630.1"/>
    </source>
</evidence>
<dbReference type="Gene3D" id="1.10.10.60">
    <property type="entry name" value="Homeodomain-like"/>
    <property type="match status" value="2"/>
</dbReference>
<proteinExistence type="predicted"/>
<sequence>MKIGKWKLAFHLNALYFRILSYFLLLLIPTIIIGFIVYFANIHIFKKQLSDNLSSNVQSSSKVIDIYLRTSEQTGMNFLMNDTVQQYLLPADLLTDVAKEKSSSITRMLSFSRNIINPYIDDMFVYVDNQWIYKSEGLENFRSFFTEFSRFDEYEEAYWENLLKTDFSFRVLKPTIVQKKYTEKSETVIPLVLSQFIRGNRVVMVVNISITKIMDMLIRNRVNDATLFVVTDNDGNVIVADPSLRQPETVRLITSHNGVTEVTLDKNQVMVTSYVSEYGWNYYTVTPVAEYRRQANGILLVTAWLAFLLVIFGIALSFRFSTKLYNPIRNLLDAQDKHERFSGEFIESAFTYILSGHRLEKHEAIMDALGFEVGQFLCCCLKFYFKESFYTEIQDTDRLLIQEKLKKVIGGVLQQQVTAYVLETQSNSYVVMVNLKHEEDRARFDASLQSIIRTFSYDSRYCRLAIGIGRAHPKLGDLAQSYGEAKMALAKTDEEADFQIVDSSLLPIDESFRFTFVHEQKIVNGLRSGDMKLIETEMERIISTNLENGTSNQYMNLLLIELYSIGIKYAAEKGITPLHLIQDEDHQILIGKSPHILDLREHLSLLRKFYSEILNKTMGPDETKSGQLVARIIEYIDVNYSNDLYLERIASEMNLSSKYVSKLFKEITGTNLTDYISIKRIQEAKVLLSTTALKNDEIAEKIGILSRATFFRLFKKYEGVTPQDYRKMLQQEHKNEPSP</sequence>
<evidence type="ECO:0000256" key="4">
    <source>
        <dbReference type="SAM" id="Phobius"/>
    </source>
</evidence>
<organism evidence="6 7">
    <name type="scientific">Paenibacillus agricola</name>
    <dbReference type="NCBI Taxonomy" id="2716264"/>
    <lineage>
        <taxon>Bacteria</taxon>
        <taxon>Bacillati</taxon>
        <taxon>Bacillota</taxon>
        <taxon>Bacilli</taxon>
        <taxon>Bacillales</taxon>
        <taxon>Paenibacillaceae</taxon>
        <taxon>Paenibacillus</taxon>
    </lineage>
</organism>
<feature type="transmembrane region" description="Helical" evidence="4">
    <location>
        <begin position="298"/>
        <end position="320"/>
    </location>
</feature>
<comment type="caution">
    <text evidence="6">The sequence shown here is derived from an EMBL/GenBank/DDBJ whole genome shotgun (WGS) entry which is preliminary data.</text>
</comment>
<keyword evidence="1" id="KW-0805">Transcription regulation</keyword>
<keyword evidence="3" id="KW-0804">Transcription</keyword>